<comment type="caution">
    <text evidence="1">The sequence shown here is derived from an EMBL/GenBank/DDBJ whole genome shotgun (WGS) entry which is preliminary data.</text>
</comment>
<reference evidence="1" key="1">
    <citation type="journal article" date="2014" name="Int. J. Syst. Evol. Microbiol.">
        <title>Complete genome sequence of Corynebacterium casei LMG S-19264T (=DSM 44701T), isolated from a smear-ripened cheese.</title>
        <authorList>
            <consortium name="US DOE Joint Genome Institute (JGI-PGF)"/>
            <person name="Walter F."/>
            <person name="Albersmeier A."/>
            <person name="Kalinowski J."/>
            <person name="Ruckert C."/>
        </authorList>
    </citation>
    <scope>NUCLEOTIDE SEQUENCE</scope>
    <source>
        <strain evidence="1">CGMCC 1.15178</strain>
    </source>
</reference>
<organism evidence="1 2">
    <name type="scientific">Paenibacillus nasutitermitis</name>
    <dbReference type="NCBI Taxonomy" id="1652958"/>
    <lineage>
        <taxon>Bacteria</taxon>
        <taxon>Bacillati</taxon>
        <taxon>Bacillota</taxon>
        <taxon>Bacilli</taxon>
        <taxon>Bacillales</taxon>
        <taxon>Paenibacillaceae</taxon>
        <taxon>Paenibacillus</taxon>
    </lineage>
</organism>
<reference evidence="1" key="2">
    <citation type="submission" date="2020-09" db="EMBL/GenBank/DDBJ databases">
        <authorList>
            <person name="Sun Q."/>
            <person name="Zhou Y."/>
        </authorList>
    </citation>
    <scope>NUCLEOTIDE SEQUENCE</scope>
    <source>
        <strain evidence="1">CGMCC 1.15178</strain>
    </source>
</reference>
<proteinExistence type="predicted"/>
<accession>A0A917DT49</accession>
<name>A0A917DT49_9BACL</name>
<keyword evidence="2" id="KW-1185">Reference proteome</keyword>
<evidence type="ECO:0000313" key="2">
    <source>
        <dbReference type="Proteomes" id="UP000612456"/>
    </source>
</evidence>
<dbReference type="EMBL" id="BMHP01000002">
    <property type="protein sequence ID" value="GGD64668.1"/>
    <property type="molecule type" value="Genomic_DNA"/>
</dbReference>
<dbReference type="RefSeq" id="WP_229750242.1">
    <property type="nucleotide sequence ID" value="NZ_BMHP01000002.1"/>
</dbReference>
<evidence type="ECO:0000313" key="1">
    <source>
        <dbReference type="EMBL" id="GGD64668.1"/>
    </source>
</evidence>
<protein>
    <submittedName>
        <fullName evidence="1">Uncharacterized protein</fullName>
    </submittedName>
</protein>
<sequence length="59" mass="7108">MTDLDERKLLFIQKLIDARIVLKDPQWLDRLDEPAPLWVILDIMMQLIERSDPPYQPFD</sequence>
<dbReference type="Proteomes" id="UP000612456">
    <property type="component" value="Unassembled WGS sequence"/>
</dbReference>
<dbReference type="AlphaFoldDB" id="A0A917DT49"/>
<gene>
    <name evidence="1" type="ORF">GCM10010911_23070</name>
</gene>